<feature type="domain" description="HMA" evidence="20">
    <location>
        <begin position="3"/>
        <end position="69"/>
    </location>
</feature>
<dbReference type="Pfam" id="PF00403">
    <property type="entry name" value="HMA"/>
    <property type="match status" value="1"/>
</dbReference>
<keyword evidence="12" id="KW-1015">Disulfide bond</keyword>
<comment type="catalytic activity">
    <reaction evidence="15 16 19">
        <text>Hg + NADP(+) + H(+) = Hg(2+) + NADPH</text>
        <dbReference type="Rhea" id="RHEA:23856"/>
        <dbReference type="ChEBI" id="CHEBI:15378"/>
        <dbReference type="ChEBI" id="CHEBI:16170"/>
        <dbReference type="ChEBI" id="CHEBI:16793"/>
        <dbReference type="ChEBI" id="CHEBI:57783"/>
        <dbReference type="ChEBI" id="CHEBI:58349"/>
        <dbReference type="EC" id="1.16.1.1"/>
    </reaction>
</comment>
<evidence type="ECO:0000313" key="21">
    <source>
        <dbReference type="EMBL" id="SNB66275.1"/>
    </source>
</evidence>
<evidence type="ECO:0000256" key="9">
    <source>
        <dbReference type="ARBA" id="ARBA00022857"/>
    </source>
</evidence>
<comment type="function">
    <text evidence="16">Resistance to Hg(2+) in bacteria appears to be governed by a specialized system which includes mercuric reductase. MerA protein is responsible for volatilizing mercury as Hg(0).</text>
</comment>
<feature type="disulfide bond" description="Redox-active" evidence="18">
    <location>
        <begin position="125"/>
        <end position="130"/>
    </location>
</feature>
<evidence type="ECO:0000256" key="10">
    <source>
        <dbReference type="ARBA" id="ARBA00022914"/>
    </source>
</evidence>
<dbReference type="Pfam" id="PF07992">
    <property type="entry name" value="Pyr_redox_2"/>
    <property type="match status" value="1"/>
</dbReference>
<dbReference type="InterPro" id="IPR001100">
    <property type="entry name" value="Pyr_nuc-diS_OxRdtase"/>
</dbReference>
<dbReference type="Proteomes" id="UP000197025">
    <property type="component" value="Unassembled WGS sequence"/>
</dbReference>
<dbReference type="EMBL" id="FYEK01000028">
    <property type="protein sequence ID" value="SNB66275.1"/>
    <property type="molecule type" value="Genomic_DNA"/>
</dbReference>
<dbReference type="Gene3D" id="3.30.70.100">
    <property type="match status" value="1"/>
</dbReference>
<dbReference type="GO" id="GO:0050787">
    <property type="term" value="P:detoxification of mercury ion"/>
    <property type="evidence" value="ECO:0007669"/>
    <property type="project" value="InterPro"/>
</dbReference>
<evidence type="ECO:0000256" key="18">
    <source>
        <dbReference type="PIRSR" id="PIRSR000350-4"/>
    </source>
</evidence>
<dbReference type="InterPro" id="IPR036163">
    <property type="entry name" value="HMA_dom_sf"/>
</dbReference>
<organism evidence="21 22">
    <name type="scientific">Thermoflexus hugenholtzii JAD2</name>
    <dbReference type="NCBI Taxonomy" id="877466"/>
    <lineage>
        <taxon>Bacteria</taxon>
        <taxon>Bacillati</taxon>
        <taxon>Chloroflexota</taxon>
        <taxon>Thermoflexia</taxon>
        <taxon>Thermoflexales</taxon>
        <taxon>Thermoflexaceae</taxon>
        <taxon>Thermoflexus</taxon>
    </lineage>
</organism>
<dbReference type="InterPro" id="IPR006121">
    <property type="entry name" value="HMA_dom"/>
</dbReference>
<dbReference type="FunFam" id="3.30.390.30:FF:000001">
    <property type="entry name" value="Dihydrolipoyl dehydrogenase"/>
    <property type="match status" value="1"/>
</dbReference>
<dbReference type="PROSITE" id="PS50846">
    <property type="entry name" value="HMA_2"/>
    <property type="match status" value="1"/>
</dbReference>
<proteinExistence type="inferred from homology"/>
<evidence type="ECO:0000256" key="4">
    <source>
        <dbReference type="ARBA" id="ARBA00014791"/>
    </source>
</evidence>
<comment type="similarity">
    <text evidence="1 16 19">Belongs to the class-I pyridine nucleotide-disulfide oxidoreductase family.</text>
</comment>
<dbReference type="InterPro" id="IPR016156">
    <property type="entry name" value="FAD/NAD-linked_Rdtase_dimer_sf"/>
</dbReference>
<keyword evidence="6 16" id="KW-0285">Flavoprotein</keyword>
<dbReference type="InterPro" id="IPR021179">
    <property type="entry name" value="Mercury_reductase_MerA"/>
</dbReference>
<dbReference type="PROSITE" id="PS00076">
    <property type="entry name" value="PYRIDINE_REDOX_1"/>
    <property type="match status" value="1"/>
</dbReference>
<dbReference type="GO" id="GO:0016152">
    <property type="term" value="F:mercury (II) reductase (NADP+) activity"/>
    <property type="evidence" value="ECO:0007669"/>
    <property type="project" value="UniProtKB-UniRule"/>
</dbReference>
<feature type="binding site" evidence="17">
    <location>
        <position position="391"/>
    </location>
    <ligand>
        <name>FAD</name>
        <dbReference type="ChEBI" id="CHEBI:57692"/>
    </ligand>
</feature>
<evidence type="ECO:0000256" key="14">
    <source>
        <dbReference type="ARBA" id="ARBA00031725"/>
    </source>
</evidence>
<name>A0A212R2R5_9CHLR</name>
<evidence type="ECO:0000256" key="1">
    <source>
        <dbReference type="ARBA" id="ARBA00007532"/>
    </source>
</evidence>
<evidence type="ECO:0000256" key="5">
    <source>
        <dbReference type="ARBA" id="ARBA00022466"/>
    </source>
</evidence>
<keyword evidence="10 16" id="KW-0476">Mercury</keyword>
<dbReference type="PANTHER" id="PTHR43014:SF4">
    <property type="entry name" value="PYRIDINE NUCLEOTIDE-DISULFIDE OXIDOREDUCTASE RCLA-RELATED"/>
    <property type="match status" value="1"/>
</dbReference>
<dbReference type="OrthoDB" id="9800167at2"/>
<dbReference type="PRINTS" id="PR00368">
    <property type="entry name" value="FADPNR"/>
</dbReference>
<dbReference type="PIRSF" id="PIRSF000350">
    <property type="entry name" value="Mercury_reductase_MerA"/>
    <property type="match status" value="1"/>
</dbReference>
<dbReference type="NCBIfam" id="TIGR02053">
    <property type="entry name" value="MerA"/>
    <property type="match status" value="1"/>
</dbReference>
<reference evidence="22" key="1">
    <citation type="submission" date="2017-06" db="EMBL/GenBank/DDBJ databases">
        <authorList>
            <person name="Varghese N."/>
            <person name="Submissions S."/>
        </authorList>
    </citation>
    <scope>NUCLEOTIDE SEQUENCE [LARGE SCALE GENOMIC DNA]</scope>
    <source>
        <strain evidence="22">JAD2</strain>
    </source>
</reference>
<dbReference type="InterPro" id="IPR023753">
    <property type="entry name" value="FAD/NAD-binding_dom"/>
</dbReference>
<feature type="binding site" evidence="17">
    <location>
        <position position="350"/>
    </location>
    <ligand>
        <name>NAD(+)</name>
        <dbReference type="ChEBI" id="CHEBI:57540"/>
    </ligand>
</feature>
<dbReference type="GO" id="GO:0003955">
    <property type="term" value="F:NAD(P)H dehydrogenase (quinone) activity"/>
    <property type="evidence" value="ECO:0007669"/>
    <property type="project" value="TreeGrafter"/>
</dbReference>
<gene>
    <name evidence="19" type="primary">merA</name>
    <name evidence="21" type="ORF">SAMN02746019_00000890</name>
</gene>
<dbReference type="PANTHER" id="PTHR43014">
    <property type="entry name" value="MERCURIC REDUCTASE"/>
    <property type="match status" value="1"/>
</dbReference>
<keyword evidence="9 16" id="KW-0521">NADP</keyword>
<dbReference type="AlphaFoldDB" id="A0A212R2R5"/>
<dbReference type="GO" id="GO:0045340">
    <property type="term" value="F:mercury ion binding"/>
    <property type="evidence" value="ECO:0007669"/>
    <property type="project" value="InterPro"/>
</dbReference>
<evidence type="ECO:0000259" key="20">
    <source>
        <dbReference type="PROSITE" id="PS50846"/>
    </source>
</evidence>
<evidence type="ECO:0000313" key="22">
    <source>
        <dbReference type="Proteomes" id="UP000197025"/>
    </source>
</evidence>
<feature type="binding site" evidence="17">
    <location>
        <position position="283"/>
    </location>
    <ligand>
        <name>NAD(+)</name>
        <dbReference type="ChEBI" id="CHEBI:57540"/>
    </ligand>
</feature>
<evidence type="ECO:0000256" key="16">
    <source>
        <dbReference type="PIRNR" id="PIRNR000350"/>
    </source>
</evidence>
<dbReference type="GO" id="GO:0050660">
    <property type="term" value="F:flavin adenine dinucleotide binding"/>
    <property type="evidence" value="ECO:0007669"/>
    <property type="project" value="UniProtKB-UniRule"/>
</dbReference>
<evidence type="ECO:0000256" key="2">
    <source>
        <dbReference type="ARBA" id="ARBA00011738"/>
    </source>
</evidence>
<accession>A0A212R2R5</accession>
<dbReference type="InterPro" id="IPR004099">
    <property type="entry name" value="Pyr_nucl-diS_OxRdtase_dimer"/>
</dbReference>
<keyword evidence="22" id="KW-1185">Reference proteome</keyword>
<dbReference type="SUPFAM" id="SSF55424">
    <property type="entry name" value="FAD/NAD-linked reductases, dimerisation (C-terminal) domain"/>
    <property type="match status" value="1"/>
</dbReference>
<keyword evidence="8 16" id="KW-0274">FAD</keyword>
<keyword evidence="5 16" id="KW-0475">Mercuric resistance</keyword>
<dbReference type="RefSeq" id="WP_088571344.1">
    <property type="nucleotide sequence ID" value="NZ_FYEK01000028.1"/>
</dbReference>
<dbReference type="CDD" id="cd00371">
    <property type="entry name" value="HMA"/>
    <property type="match status" value="1"/>
</dbReference>
<feature type="binding site" evidence="17">
    <location>
        <position position="134"/>
    </location>
    <ligand>
        <name>FAD</name>
        <dbReference type="ChEBI" id="CHEBI:57692"/>
    </ligand>
</feature>
<keyword evidence="17" id="KW-0547">Nucleotide-binding</keyword>
<dbReference type="PRINTS" id="PR00411">
    <property type="entry name" value="PNDRDTASEI"/>
</dbReference>
<dbReference type="InterPro" id="IPR012999">
    <property type="entry name" value="Pyr_OxRdtase_I_AS"/>
</dbReference>
<keyword evidence="7 16" id="KW-0479">Metal-binding</keyword>
<dbReference type="EC" id="1.16.1.1" evidence="3 16"/>
<dbReference type="InterPro" id="IPR036188">
    <property type="entry name" value="FAD/NAD-bd_sf"/>
</dbReference>
<comment type="subunit">
    <text evidence="2 16 19">Homodimer.</text>
</comment>
<evidence type="ECO:0000256" key="13">
    <source>
        <dbReference type="ARBA" id="ARBA00023284"/>
    </source>
</evidence>
<dbReference type="Pfam" id="PF02852">
    <property type="entry name" value="Pyr_redox_dim"/>
    <property type="match status" value="1"/>
</dbReference>
<evidence type="ECO:0000256" key="7">
    <source>
        <dbReference type="ARBA" id="ARBA00022723"/>
    </source>
</evidence>
<dbReference type="Gene3D" id="3.50.50.60">
    <property type="entry name" value="FAD/NAD(P)-binding domain"/>
    <property type="match status" value="2"/>
</dbReference>
<dbReference type="GO" id="GO:0016668">
    <property type="term" value="F:oxidoreductase activity, acting on a sulfur group of donors, NAD(P) as acceptor"/>
    <property type="evidence" value="ECO:0007669"/>
    <property type="project" value="UniProtKB-UniRule"/>
</dbReference>
<feature type="binding site" evidence="17">
    <location>
        <begin position="260"/>
        <end position="267"/>
    </location>
    <ligand>
        <name>NAD(+)</name>
        <dbReference type="ChEBI" id="CHEBI:57540"/>
    </ligand>
</feature>
<comment type="cofactor">
    <cofactor evidence="16 17 19">
        <name>FAD</name>
        <dbReference type="ChEBI" id="CHEBI:57692"/>
    </cofactor>
    <text evidence="16 17 19">Binds 1 FAD per subunit.</text>
</comment>
<evidence type="ECO:0000256" key="19">
    <source>
        <dbReference type="RuleBase" id="RU361223"/>
    </source>
</evidence>
<sequence>MLVRVELEVQGMTCDDCARHVERALRAVPGVLSARVPHWSSGKAEAIVEGEVPDSAMEEAVARAGYRARVVRAELPEAPAAPRGDGRFDLLIIGGGSAAFAAAIRAAELGARVALVEAGTLGGTCVNVGCVPSKFLIRALEVYHRAGAHGFRGVSTARGALNWAELIAQKEALIAAMRREKYEEVLAAYPQITRIQGRARLTEGGAVVVNGITYAPGRVILATGARPWAPPIPGLAEAGYLTSTEALSLRELPRSMIVVGANAVGLELAQVFARAGVAVTVLEALPRIVPFEEPEISEALQRALEEEGMAFHTGVKIIRAARSDGRYEVSFEKDGETRIVSAEQLLIATGRRPNTQDLGLEAVGVAVGPRGEIRVNPYMQTSNPSIYAAGDCADLPMFVYVAAASGTVAAENALLGNHRTLDLSVVPRVTFTDPEVASVGWTEAQARERGETPKAVLLPLEAVPRARIAFETRGVIKLVADANTDRLLGIHLAMPQAGEAIAAGVIALQAGYTAQDLGRTLFPYLTWAEGLRLGAQSFTRDVARLSCCAG</sequence>
<evidence type="ECO:0000256" key="8">
    <source>
        <dbReference type="ARBA" id="ARBA00022827"/>
    </source>
</evidence>
<dbReference type="SUPFAM" id="SSF51905">
    <property type="entry name" value="FAD/NAD(P)-binding domain"/>
    <property type="match status" value="1"/>
</dbReference>
<evidence type="ECO:0000256" key="12">
    <source>
        <dbReference type="ARBA" id="ARBA00023157"/>
    </source>
</evidence>
<keyword evidence="17" id="KW-0520">NAD</keyword>
<keyword evidence="11 16" id="KW-0560">Oxidoreductase</keyword>
<evidence type="ECO:0000256" key="3">
    <source>
        <dbReference type="ARBA" id="ARBA00012661"/>
    </source>
</evidence>
<evidence type="ECO:0000256" key="15">
    <source>
        <dbReference type="ARBA" id="ARBA00048984"/>
    </source>
</evidence>
<dbReference type="InParanoid" id="A0A212R2R5"/>
<dbReference type="SUPFAM" id="SSF55008">
    <property type="entry name" value="HMA, heavy metal-associated domain"/>
    <property type="match status" value="1"/>
</dbReference>
<evidence type="ECO:0000256" key="17">
    <source>
        <dbReference type="PIRSR" id="PIRSR000350-3"/>
    </source>
</evidence>
<dbReference type="GO" id="GO:0050661">
    <property type="term" value="F:NADP binding"/>
    <property type="evidence" value="ECO:0007669"/>
    <property type="project" value="InterPro"/>
</dbReference>
<keyword evidence="13" id="KW-0676">Redox-active center</keyword>
<dbReference type="Gene3D" id="3.30.390.30">
    <property type="match status" value="1"/>
</dbReference>
<protein>
    <recommendedName>
        <fullName evidence="4 16">Mercuric reductase</fullName>
        <ecNumber evidence="3 16">1.16.1.1</ecNumber>
    </recommendedName>
    <alternativeName>
        <fullName evidence="14 16">Hg(II) reductase</fullName>
    </alternativeName>
</protein>
<evidence type="ECO:0000256" key="6">
    <source>
        <dbReference type="ARBA" id="ARBA00022630"/>
    </source>
</evidence>
<evidence type="ECO:0000256" key="11">
    <source>
        <dbReference type="ARBA" id="ARBA00023002"/>
    </source>
</evidence>